<dbReference type="EMBL" id="PXOA01000608">
    <property type="protein sequence ID" value="RFU73757.1"/>
    <property type="molecule type" value="Genomic_DNA"/>
</dbReference>
<name>A0A395ND68_TRIAR</name>
<evidence type="ECO:0000313" key="3">
    <source>
        <dbReference type="EMBL" id="RFU73757.1"/>
    </source>
</evidence>
<feature type="domain" description="PD-(D/E)XK nuclease-like" evidence="2">
    <location>
        <begin position="187"/>
        <end position="424"/>
    </location>
</feature>
<dbReference type="STRING" id="490622.A0A395ND68"/>
<keyword evidence="3" id="KW-0489">Methyltransferase</keyword>
<dbReference type="Pfam" id="PF20516">
    <property type="entry name" value="PDDEXK_12"/>
    <property type="match status" value="1"/>
</dbReference>
<dbReference type="InterPro" id="IPR046797">
    <property type="entry name" value="PDDEXK_12"/>
</dbReference>
<proteinExistence type="predicted"/>
<feature type="compositionally biased region" description="Polar residues" evidence="1">
    <location>
        <begin position="9"/>
        <end position="22"/>
    </location>
</feature>
<comment type="caution">
    <text evidence="3">The sequence shown here is derived from an EMBL/GenBank/DDBJ whole genome shotgun (WGS) entry which is preliminary data.</text>
</comment>
<evidence type="ECO:0000313" key="4">
    <source>
        <dbReference type="Proteomes" id="UP000266272"/>
    </source>
</evidence>
<reference evidence="3 4" key="1">
    <citation type="journal article" date="2018" name="PLoS Pathog.">
        <title>Evolution of structural diversity of trichothecenes, a family of toxins produced by plant pathogenic and entomopathogenic fungi.</title>
        <authorList>
            <person name="Proctor R.H."/>
            <person name="McCormick S.P."/>
            <person name="Kim H.S."/>
            <person name="Cardoza R.E."/>
            <person name="Stanley A.M."/>
            <person name="Lindo L."/>
            <person name="Kelly A."/>
            <person name="Brown D.W."/>
            <person name="Lee T."/>
            <person name="Vaughan M.M."/>
            <person name="Alexander N.J."/>
            <person name="Busman M."/>
            <person name="Gutierrez S."/>
        </authorList>
    </citation>
    <scope>NUCLEOTIDE SEQUENCE [LARGE SCALE GENOMIC DNA]</scope>
    <source>
        <strain evidence="3 4">IBT 40837</strain>
    </source>
</reference>
<dbReference type="GO" id="GO:0032259">
    <property type="term" value="P:methylation"/>
    <property type="evidence" value="ECO:0007669"/>
    <property type="project" value="UniProtKB-KW"/>
</dbReference>
<accession>A0A395ND68</accession>
<evidence type="ECO:0000256" key="1">
    <source>
        <dbReference type="SAM" id="MobiDB-lite"/>
    </source>
</evidence>
<dbReference type="GO" id="GO:0008168">
    <property type="term" value="F:methyltransferase activity"/>
    <property type="evidence" value="ECO:0007669"/>
    <property type="project" value="UniProtKB-KW"/>
</dbReference>
<feature type="region of interest" description="Disordered" evidence="1">
    <location>
        <begin position="1"/>
        <end position="121"/>
    </location>
</feature>
<evidence type="ECO:0000259" key="2">
    <source>
        <dbReference type="Pfam" id="PF20516"/>
    </source>
</evidence>
<dbReference type="AlphaFoldDB" id="A0A395ND68"/>
<dbReference type="Proteomes" id="UP000266272">
    <property type="component" value="Unassembled WGS sequence"/>
</dbReference>
<organism evidence="3 4">
    <name type="scientific">Trichoderma arundinaceum</name>
    <dbReference type="NCBI Taxonomy" id="490622"/>
    <lineage>
        <taxon>Eukaryota</taxon>
        <taxon>Fungi</taxon>
        <taxon>Dikarya</taxon>
        <taxon>Ascomycota</taxon>
        <taxon>Pezizomycotina</taxon>
        <taxon>Sordariomycetes</taxon>
        <taxon>Hypocreomycetidae</taxon>
        <taxon>Hypocreales</taxon>
        <taxon>Hypocreaceae</taxon>
        <taxon>Trichoderma</taxon>
    </lineage>
</organism>
<sequence length="437" mass="48866">MKREDIIHWQSQLDVTPSQALTTIPDPQAKPIINNQHQPLSPPKSRKRPQTMASSRSTPKRQRTNQGATPDGETPRAGSRRREPPPHIRSASPTTFLPPSSESQSTQSRRSSRSSPSKTIAALELNPEGIDTRVLSLTNLSLPPALLKLAIELENCSNGVGVISSCLQDEIKEQSKTDSEFQIFLHFMYDLPLNRDKLGPTPSIDDVTRLVQEAAECQASMQSETGWNMMVHWPLLSMAIYGPRKQHQLVGLAPCTVAKIIKEYLPTSSQAKMVDFCMYLVPEMEEVATNATKNLREILPYNVINHTEFLPFRNRPIAVSIETKKRGGTQPATAELQLGTWQAAQWKFLEHLVCLSSGSFDGLPFLPAVVVQGHDWSFVATTRENKKTVLWLEKGFGSTTSSLGVYKTVWGLQRLAQWAREEYWPWFKRNALGITGG</sequence>
<feature type="compositionally biased region" description="Low complexity" evidence="1">
    <location>
        <begin position="98"/>
        <end position="117"/>
    </location>
</feature>
<keyword evidence="3" id="KW-0808">Transferase</keyword>
<dbReference type="OrthoDB" id="4161186at2759"/>
<protein>
    <submittedName>
        <fullName evidence="3">Methyltransferase type 11</fullName>
    </submittedName>
</protein>
<keyword evidence="4" id="KW-1185">Reference proteome</keyword>
<gene>
    <name evidence="3" type="ORF">TARUN_8494</name>
</gene>